<keyword evidence="16" id="KW-1185">Reference proteome</keyword>
<keyword evidence="9" id="KW-0902">Two-component regulatory system</keyword>
<keyword evidence="5" id="KW-0808">Transferase</keyword>
<dbReference type="InterPro" id="IPR004358">
    <property type="entry name" value="Sig_transdc_His_kin-like_C"/>
</dbReference>
<dbReference type="GO" id="GO:0000155">
    <property type="term" value="F:phosphorelay sensor kinase activity"/>
    <property type="evidence" value="ECO:0007669"/>
    <property type="project" value="InterPro"/>
</dbReference>
<dbReference type="InterPro" id="IPR003661">
    <property type="entry name" value="HisK_dim/P_dom"/>
</dbReference>
<evidence type="ECO:0000256" key="2">
    <source>
        <dbReference type="ARBA" id="ARBA00004370"/>
    </source>
</evidence>
<organism evidence="15 16">
    <name type="scientific">Plesiocystis pacifica SIR-1</name>
    <dbReference type="NCBI Taxonomy" id="391625"/>
    <lineage>
        <taxon>Bacteria</taxon>
        <taxon>Pseudomonadati</taxon>
        <taxon>Myxococcota</taxon>
        <taxon>Polyangia</taxon>
        <taxon>Nannocystales</taxon>
        <taxon>Nannocystaceae</taxon>
        <taxon>Plesiocystis</taxon>
    </lineage>
</organism>
<proteinExistence type="predicted"/>
<evidence type="ECO:0000256" key="1">
    <source>
        <dbReference type="ARBA" id="ARBA00000085"/>
    </source>
</evidence>
<keyword evidence="8 12" id="KW-1133">Transmembrane helix</keyword>
<evidence type="ECO:0000256" key="9">
    <source>
        <dbReference type="ARBA" id="ARBA00023012"/>
    </source>
</evidence>
<keyword evidence="6 12" id="KW-0812">Transmembrane</keyword>
<dbReference type="InterPro" id="IPR036097">
    <property type="entry name" value="HisK_dim/P_sf"/>
</dbReference>
<evidence type="ECO:0000313" key="15">
    <source>
        <dbReference type="EMBL" id="EDM77643.1"/>
    </source>
</evidence>
<reference evidence="15 16" key="1">
    <citation type="submission" date="2007-06" db="EMBL/GenBank/DDBJ databases">
        <authorList>
            <person name="Shimkets L."/>
            <person name="Ferriera S."/>
            <person name="Johnson J."/>
            <person name="Kravitz S."/>
            <person name="Beeson K."/>
            <person name="Sutton G."/>
            <person name="Rogers Y.-H."/>
            <person name="Friedman R."/>
            <person name="Frazier M."/>
            <person name="Venter J.C."/>
        </authorList>
    </citation>
    <scope>NUCLEOTIDE SEQUENCE [LARGE SCALE GENOMIC DNA]</scope>
    <source>
        <strain evidence="15 16">SIR-1</strain>
    </source>
</reference>
<dbReference type="Gene3D" id="1.10.287.130">
    <property type="match status" value="1"/>
</dbReference>
<evidence type="ECO:0000256" key="4">
    <source>
        <dbReference type="ARBA" id="ARBA00022553"/>
    </source>
</evidence>
<dbReference type="SMART" id="SM00388">
    <property type="entry name" value="HisKA"/>
    <property type="match status" value="1"/>
</dbReference>
<dbReference type="AlphaFoldDB" id="A6G8V7"/>
<dbReference type="SMART" id="SM00387">
    <property type="entry name" value="HATPase_c"/>
    <property type="match status" value="1"/>
</dbReference>
<dbReference type="Proteomes" id="UP000005801">
    <property type="component" value="Unassembled WGS sequence"/>
</dbReference>
<dbReference type="InterPro" id="IPR036890">
    <property type="entry name" value="HATPase_C_sf"/>
</dbReference>
<dbReference type="InterPro" id="IPR005467">
    <property type="entry name" value="His_kinase_dom"/>
</dbReference>
<dbReference type="PROSITE" id="PS50109">
    <property type="entry name" value="HIS_KIN"/>
    <property type="match status" value="1"/>
</dbReference>
<dbReference type="GO" id="GO:0016020">
    <property type="term" value="C:membrane"/>
    <property type="evidence" value="ECO:0007669"/>
    <property type="project" value="UniProtKB-SubCell"/>
</dbReference>
<dbReference type="PANTHER" id="PTHR45436:SF5">
    <property type="entry name" value="SENSOR HISTIDINE KINASE TRCS"/>
    <property type="match status" value="1"/>
</dbReference>
<keyword evidence="7 15" id="KW-0418">Kinase</keyword>
<dbReference type="SUPFAM" id="SSF47384">
    <property type="entry name" value="Homodimeric domain of signal transducing histidine kinase"/>
    <property type="match status" value="1"/>
</dbReference>
<comment type="subcellular location">
    <subcellularLocation>
        <location evidence="2">Membrane</location>
    </subcellularLocation>
</comment>
<keyword evidence="10 12" id="KW-0472">Membrane</keyword>
<dbReference type="InterPro" id="IPR003594">
    <property type="entry name" value="HATPase_dom"/>
</dbReference>
<dbReference type="Gene3D" id="3.30.565.10">
    <property type="entry name" value="Histidine kinase-like ATPase, C-terminal domain"/>
    <property type="match status" value="1"/>
</dbReference>
<feature type="transmembrane region" description="Helical" evidence="12">
    <location>
        <begin position="36"/>
        <end position="60"/>
    </location>
</feature>
<feature type="domain" description="HAMP" evidence="14">
    <location>
        <begin position="233"/>
        <end position="290"/>
    </location>
</feature>
<dbReference type="PROSITE" id="PS50885">
    <property type="entry name" value="HAMP"/>
    <property type="match status" value="1"/>
</dbReference>
<evidence type="ECO:0000259" key="13">
    <source>
        <dbReference type="PROSITE" id="PS50109"/>
    </source>
</evidence>
<evidence type="ECO:0000256" key="11">
    <source>
        <dbReference type="SAM" id="MobiDB-lite"/>
    </source>
</evidence>
<name>A6G8V7_9BACT</name>
<evidence type="ECO:0000256" key="8">
    <source>
        <dbReference type="ARBA" id="ARBA00022989"/>
    </source>
</evidence>
<dbReference type="PROSITE" id="PS50007">
    <property type="entry name" value="PIPLC_X_DOMAIN"/>
    <property type="match status" value="1"/>
</dbReference>
<dbReference type="Gene3D" id="3.30.450.20">
    <property type="entry name" value="PAS domain"/>
    <property type="match status" value="1"/>
</dbReference>
<dbReference type="CDD" id="cd00075">
    <property type="entry name" value="HATPase"/>
    <property type="match status" value="1"/>
</dbReference>
<evidence type="ECO:0000256" key="10">
    <source>
        <dbReference type="ARBA" id="ARBA00023136"/>
    </source>
</evidence>
<dbReference type="eggNOG" id="COG2205">
    <property type="taxonomic scope" value="Bacteria"/>
</dbReference>
<feature type="domain" description="Histidine kinase" evidence="13">
    <location>
        <begin position="298"/>
        <end position="502"/>
    </location>
</feature>
<keyword evidence="4" id="KW-0597">Phosphoprotein</keyword>
<evidence type="ECO:0000313" key="16">
    <source>
        <dbReference type="Proteomes" id="UP000005801"/>
    </source>
</evidence>
<dbReference type="PANTHER" id="PTHR45436">
    <property type="entry name" value="SENSOR HISTIDINE KINASE YKOH"/>
    <property type="match status" value="1"/>
</dbReference>
<evidence type="ECO:0000259" key="14">
    <source>
        <dbReference type="PROSITE" id="PS50885"/>
    </source>
</evidence>
<evidence type="ECO:0000256" key="7">
    <source>
        <dbReference type="ARBA" id="ARBA00022777"/>
    </source>
</evidence>
<dbReference type="EMBL" id="ABCS01000042">
    <property type="protein sequence ID" value="EDM77643.1"/>
    <property type="molecule type" value="Genomic_DNA"/>
</dbReference>
<evidence type="ECO:0000256" key="12">
    <source>
        <dbReference type="SAM" id="Phobius"/>
    </source>
</evidence>
<dbReference type="EC" id="2.7.13.3" evidence="3"/>
<dbReference type="SUPFAM" id="SSF55874">
    <property type="entry name" value="ATPase domain of HSP90 chaperone/DNA topoisomerase II/histidine kinase"/>
    <property type="match status" value="1"/>
</dbReference>
<evidence type="ECO:0000256" key="5">
    <source>
        <dbReference type="ARBA" id="ARBA00022679"/>
    </source>
</evidence>
<dbReference type="CDD" id="cd00082">
    <property type="entry name" value="HisKA"/>
    <property type="match status" value="1"/>
</dbReference>
<dbReference type="STRING" id="391625.PPSIR1_13860"/>
<dbReference type="InterPro" id="IPR003660">
    <property type="entry name" value="HAMP_dom"/>
</dbReference>
<dbReference type="Pfam" id="PF02518">
    <property type="entry name" value="HATPase_c"/>
    <property type="match status" value="1"/>
</dbReference>
<dbReference type="Gene3D" id="6.10.340.10">
    <property type="match status" value="1"/>
</dbReference>
<feature type="transmembrane region" description="Helical" evidence="12">
    <location>
        <begin position="215"/>
        <end position="232"/>
    </location>
</feature>
<sequence>MDGMSETKTTDEPEEAAGDEAPRRANLLPGLSLRTWLLGSHLLVLLLPLLALVGTGALAMDLRRQTRADLGNQGEVLSLFVAEQLAAAAEPGFDPAELDALLRETRAKTLAGVRVVDLDGRVVATSADEPIHGEDLSADPEVRSALAGVTGFATRPRPAPSHRQPLSSPSRRARVRLFVAKPVFVDGQVAGAVLLSRTPREELQALYHMSPRLSWGLLLALALTLALAVLAGRLGTRSLETLAEAARRLSGGSGSEGAKLLRSAGSHVDEVRELATATAAMAEQLHSRVEYINAFAGNVAHEFRTPIATLRGTAELLRDDEGMAPERRRRFLENALEELERLERLVDGLLALARAEQLHDGAPVDLRELLGALPRRWPDVELSLEHPASDAPQSSVVAGNRSQLDTALDNLIDNAYAHGGPEVHVRVRALPSGFEVIDDGPGISAANRARIFERFFTTARDEGGTGLGLALVRRIVDTHGGAITVESEPGRTCVRVRFPAFRH</sequence>
<evidence type="ECO:0000256" key="3">
    <source>
        <dbReference type="ARBA" id="ARBA00012438"/>
    </source>
</evidence>
<dbReference type="FunFam" id="1.10.287.130:FF:000001">
    <property type="entry name" value="Two-component sensor histidine kinase"/>
    <property type="match status" value="1"/>
</dbReference>
<dbReference type="Pfam" id="PF00512">
    <property type="entry name" value="HisKA"/>
    <property type="match status" value="1"/>
</dbReference>
<gene>
    <name evidence="15" type="ORF">PPSIR1_13860</name>
</gene>
<protein>
    <recommendedName>
        <fullName evidence="3">histidine kinase</fullName>
        <ecNumber evidence="3">2.7.13.3</ecNumber>
    </recommendedName>
</protein>
<comment type="caution">
    <text evidence="15">The sequence shown here is derived from an EMBL/GenBank/DDBJ whole genome shotgun (WGS) entry which is preliminary data.</text>
</comment>
<evidence type="ECO:0000256" key="6">
    <source>
        <dbReference type="ARBA" id="ARBA00022692"/>
    </source>
</evidence>
<accession>A6G8V7</accession>
<dbReference type="PRINTS" id="PR00344">
    <property type="entry name" value="BCTRLSENSOR"/>
</dbReference>
<dbReference type="InterPro" id="IPR050428">
    <property type="entry name" value="TCS_sensor_his_kinase"/>
</dbReference>
<feature type="region of interest" description="Disordered" evidence="11">
    <location>
        <begin position="1"/>
        <end position="23"/>
    </location>
</feature>
<comment type="catalytic activity">
    <reaction evidence="1">
        <text>ATP + protein L-histidine = ADP + protein N-phospho-L-histidine.</text>
        <dbReference type="EC" id="2.7.13.3"/>
    </reaction>
</comment>